<gene>
    <name evidence="1" type="ORF">S01H1_58145</name>
</gene>
<accession>X0VG35</accession>
<dbReference type="EMBL" id="BARS01037963">
    <property type="protein sequence ID" value="GAG17249.1"/>
    <property type="molecule type" value="Genomic_DNA"/>
</dbReference>
<dbReference type="AlphaFoldDB" id="X0VG35"/>
<name>X0VG35_9ZZZZ</name>
<reference evidence="1" key="1">
    <citation type="journal article" date="2014" name="Front. Microbiol.">
        <title>High frequency of phylogenetically diverse reductive dehalogenase-homologous genes in deep subseafloor sedimentary metagenomes.</title>
        <authorList>
            <person name="Kawai M."/>
            <person name="Futagami T."/>
            <person name="Toyoda A."/>
            <person name="Takaki Y."/>
            <person name="Nishi S."/>
            <person name="Hori S."/>
            <person name="Arai W."/>
            <person name="Tsubouchi T."/>
            <person name="Morono Y."/>
            <person name="Uchiyama I."/>
            <person name="Ito T."/>
            <person name="Fujiyama A."/>
            <person name="Inagaki F."/>
            <person name="Takami H."/>
        </authorList>
    </citation>
    <scope>NUCLEOTIDE SEQUENCE</scope>
    <source>
        <strain evidence="1">Expedition CK06-06</strain>
    </source>
</reference>
<proteinExistence type="predicted"/>
<organism evidence="1">
    <name type="scientific">marine sediment metagenome</name>
    <dbReference type="NCBI Taxonomy" id="412755"/>
    <lineage>
        <taxon>unclassified sequences</taxon>
        <taxon>metagenomes</taxon>
        <taxon>ecological metagenomes</taxon>
    </lineage>
</organism>
<evidence type="ECO:0000313" key="1">
    <source>
        <dbReference type="EMBL" id="GAG17249.1"/>
    </source>
</evidence>
<feature type="non-terminal residue" evidence="1">
    <location>
        <position position="42"/>
    </location>
</feature>
<protein>
    <submittedName>
        <fullName evidence="1">Uncharacterized protein</fullName>
    </submittedName>
</protein>
<sequence>MRAAPSGPRYKVKRQPNFDNLRRTLLRQGPPGPVPFIELFAD</sequence>
<comment type="caution">
    <text evidence="1">The sequence shown here is derived from an EMBL/GenBank/DDBJ whole genome shotgun (WGS) entry which is preliminary data.</text>
</comment>